<dbReference type="InterPro" id="IPR003598">
    <property type="entry name" value="Ig_sub2"/>
</dbReference>
<dbReference type="InterPro" id="IPR003599">
    <property type="entry name" value="Ig_sub"/>
</dbReference>
<dbReference type="PANTHER" id="PTHR45080">
    <property type="entry name" value="CONTACTIN 5"/>
    <property type="match status" value="1"/>
</dbReference>
<dbReference type="InterPro" id="IPR036179">
    <property type="entry name" value="Ig-like_dom_sf"/>
</dbReference>
<dbReference type="SUPFAM" id="SSF48726">
    <property type="entry name" value="Immunoglobulin"/>
    <property type="match status" value="1"/>
</dbReference>
<keyword evidence="3" id="KW-1133">Transmembrane helix</keyword>
<name>A0ABY7E6Y5_MYAAR</name>
<feature type="transmembrane region" description="Helical" evidence="3">
    <location>
        <begin position="141"/>
        <end position="164"/>
    </location>
</feature>
<dbReference type="InterPro" id="IPR007110">
    <property type="entry name" value="Ig-like_dom"/>
</dbReference>
<dbReference type="Gene3D" id="2.60.40.10">
    <property type="entry name" value="Immunoglobulins"/>
    <property type="match status" value="1"/>
</dbReference>
<dbReference type="Proteomes" id="UP001164746">
    <property type="component" value="Chromosome 5"/>
</dbReference>
<keyword evidence="1" id="KW-0732">Signal</keyword>
<evidence type="ECO:0000313" key="6">
    <source>
        <dbReference type="Proteomes" id="UP001164746"/>
    </source>
</evidence>
<evidence type="ECO:0000313" key="5">
    <source>
        <dbReference type="EMBL" id="WAR04557.1"/>
    </source>
</evidence>
<dbReference type="PANTHER" id="PTHR45080:SF8">
    <property type="entry name" value="IG-LIKE DOMAIN-CONTAINING PROTEIN"/>
    <property type="match status" value="1"/>
</dbReference>
<organism evidence="5 6">
    <name type="scientific">Mya arenaria</name>
    <name type="common">Soft-shell clam</name>
    <dbReference type="NCBI Taxonomy" id="6604"/>
    <lineage>
        <taxon>Eukaryota</taxon>
        <taxon>Metazoa</taxon>
        <taxon>Spiralia</taxon>
        <taxon>Lophotrochozoa</taxon>
        <taxon>Mollusca</taxon>
        <taxon>Bivalvia</taxon>
        <taxon>Autobranchia</taxon>
        <taxon>Heteroconchia</taxon>
        <taxon>Euheterodonta</taxon>
        <taxon>Imparidentia</taxon>
        <taxon>Neoheterodontei</taxon>
        <taxon>Myida</taxon>
        <taxon>Myoidea</taxon>
        <taxon>Myidae</taxon>
        <taxon>Mya</taxon>
    </lineage>
</organism>
<dbReference type="SMART" id="SM00409">
    <property type="entry name" value="IG"/>
    <property type="match status" value="1"/>
</dbReference>
<keyword evidence="3" id="KW-0812">Transmembrane</keyword>
<dbReference type="InterPro" id="IPR050958">
    <property type="entry name" value="Cell_Adh-Cytoskel_Orgn"/>
</dbReference>
<evidence type="ECO:0000256" key="3">
    <source>
        <dbReference type="SAM" id="Phobius"/>
    </source>
</evidence>
<evidence type="ECO:0000256" key="1">
    <source>
        <dbReference type="ARBA" id="ARBA00022729"/>
    </source>
</evidence>
<evidence type="ECO:0000256" key="2">
    <source>
        <dbReference type="ARBA" id="ARBA00023157"/>
    </source>
</evidence>
<keyword evidence="3" id="KW-0472">Membrane</keyword>
<dbReference type="Pfam" id="PF13927">
    <property type="entry name" value="Ig_3"/>
    <property type="match status" value="1"/>
</dbReference>
<keyword evidence="2" id="KW-1015">Disulfide bond</keyword>
<feature type="domain" description="Ig-like" evidence="4">
    <location>
        <begin position="21"/>
        <end position="87"/>
    </location>
</feature>
<dbReference type="InterPro" id="IPR013783">
    <property type="entry name" value="Ig-like_fold"/>
</dbReference>
<proteinExistence type="predicted"/>
<keyword evidence="6" id="KW-1185">Reference proteome</keyword>
<evidence type="ECO:0000259" key="4">
    <source>
        <dbReference type="PROSITE" id="PS50835"/>
    </source>
</evidence>
<gene>
    <name evidence="5" type="ORF">MAR_019926</name>
</gene>
<dbReference type="SMART" id="SM00408">
    <property type="entry name" value="IGc2"/>
    <property type="match status" value="1"/>
</dbReference>
<sequence length="204" mass="22183">MIVQEKTGIWSLPEDVRSVVGKTVDVECKVAGAPAPQVWWTKAGNSSFAYQGGRLFIQNVQAYDAGMYTCNAQNTMTPSGQESRDTRDSRDFVLNVENPVFPGDCAECFNPDLTFKITTTTPSNTVTSATVACPSVANQGLIVATVIGWLLAATLFAIGLLFFLRYRQSSTITKTAEQVFLSSTADHYTEPISDQNSPDYLTSV</sequence>
<reference evidence="5" key="1">
    <citation type="submission" date="2022-11" db="EMBL/GenBank/DDBJ databases">
        <title>Centuries of genome instability and evolution in soft-shell clam transmissible cancer (bioRxiv).</title>
        <authorList>
            <person name="Hart S.F.M."/>
            <person name="Yonemitsu M.A."/>
            <person name="Giersch R.M."/>
            <person name="Beal B.F."/>
            <person name="Arriagada G."/>
            <person name="Davis B.W."/>
            <person name="Ostrander E.A."/>
            <person name="Goff S.P."/>
            <person name="Metzger M.J."/>
        </authorList>
    </citation>
    <scope>NUCLEOTIDE SEQUENCE</scope>
    <source>
        <strain evidence="5">MELC-2E11</strain>
        <tissue evidence="5">Siphon/mantle</tissue>
    </source>
</reference>
<dbReference type="EMBL" id="CP111016">
    <property type="protein sequence ID" value="WAR04557.1"/>
    <property type="molecule type" value="Genomic_DNA"/>
</dbReference>
<protein>
    <submittedName>
        <fullName evidence="5">LRIG2-like protein</fullName>
    </submittedName>
</protein>
<dbReference type="PROSITE" id="PS50835">
    <property type="entry name" value="IG_LIKE"/>
    <property type="match status" value="1"/>
</dbReference>
<accession>A0ABY7E6Y5</accession>